<dbReference type="Proteomes" id="UP000594468">
    <property type="component" value="Chromosome"/>
</dbReference>
<dbReference type="KEGG" id="pmet:G4Y79_01840"/>
<evidence type="ECO:0000313" key="1">
    <source>
        <dbReference type="EMBL" id="QPC85098.1"/>
    </source>
</evidence>
<gene>
    <name evidence="1" type="ORF">G4Y79_01840</name>
</gene>
<dbReference type="GO" id="GO:0006313">
    <property type="term" value="P:DNA transposition"/>
    <property type="evidence" value="ECO:0007669"/>
    <property type="project" value="InterPro"/>
</dbReference>
<accession>A0A7S8EDQ7</accession>
<dbReference type="InterPro" id="IPR005063">
    <property type="entry name" value="Transposase_27"/>
</dbReference>
<evidence type="ECO:0000313" key="2">
    <source>
        <dbReference type="Proteomes" id="UP000594468"/>
    </source>
</evidence>
<dbReference type="GO" id="GO:0003677">
    <property type="term" value="F:DNA binding"/>
    <property type="evidence" value="ECO:0007669"/>
    <property type="project" value="InterPro"/>
</dbReference>
<reference evidence="1 2" key="1">
    <citation type="submission" date="2020-02" db="EMBL/GenBank/DDBJ databases">
        <authorList>
            <person name="Zheng R.K."/>
            <person name="Sun C.M."/>
        </authorList>
    </citation>
    <scope>NUCLEOTIDE SEQUENCE [LARGE SCALE GENOMIC DNA]</scope>
    <source>
        <strain evidence="2">rifampicinis</strain>
    </source>
</reference>
<organism evidence="1 2">
    <name type="scientific">Phototrophicus methaneseepsis</name>
    <dbReference type="NCBI Taxonomy" id="2710758"/>
    <lineage>
        <taxon>Bacteria</taxon>
        <taxon>Bacillati</taxon>
        <taxon>Chloroflexota</taxon>
        <taxon>Candidatus Thermofontia</taxon>
        <taxon>Phototrophicales</taxon>
        <taxon>Phototrophicaceae</taxon>
        <taxon>Phototrophicus</taxon>
    </lineage>
</organism>
<dbReference type="AlphaFoldDB" id="A0A7S8EDQ7"/>
<dbReference type="GO" id="GO:0004803">
    <property type="term" value="F:transposase activity"/>
    <property type="evidence" value="ECO:0007669"/>
    <property type="project" value="InterPro"/>
</dbReference>
<dbReference type="Pfam" id="PF03400">
    <property type="entry name" value="DDE_Tnp_IS1"/>
    <property type="match status" value="1"/>
</dbReference>
<keyword evidence="2" id="KW-1185">Reference proteome</keyword>
<name>A0A7S8EDQ7_9CHLR</name>
<dbReference type="EMBL" id="CP062983">
    <property type="protein sequence ID" value="QPC85098.1"/>
    <property type="molecule type" value="Genomic_DNA"/>
</dbReference>
<proteinExistence type="predicted"/>
<sequence>MITFVERKTSCIIGWCLTQERDESTLQALLDKSPQAVWYYSDLFVTYKSLIYTPGTHTPMPDKSETFRVEGVNAELRHYLKRLVRKTRCFSKCIQALRRTVKLFVFAWNRRQLYRQQYPDYPAYLIQIVYP</sequence>
<protein>
    <submittedName>
        <fullName evidence="1">IS1 family transposase</fullName>
    </submittedName>
</protein>